<dbReference type="InterPro" id="IPR053714">
    <property type="entry name" value="Iso_Racemase_Enz_sf"/>
</dbReference>
<keyword evidence="2" id="KW-1185">Reference proteome</keyword>
<evidence type="ECO:0000313" key="2">
    <source>
        <dbReference type="Proteomes" id="UP000465304"/>
    </source>
</evidence>
<dbReference type="Proteomes" id="UP000465304">
    <property type="component" value="Unassembled WGS sequence"/>
</dbReference>
<evidence type="ECO:0000313" key="1">
    <source>
        <dbReference type="EMBL" id="GFH01903.1"/>
    </source>
</evidence>
<dbReference type="Pfam" id="PF17645">
    <property type="entry name" value="Amdase"/>
    <property type="match status" value="1"/>
</dbReference>
<reference evidence="1 2" key="1">
    <citation type="journal article" date="2019" name="Emerg. Microbes Infect.">
        <title>Comprehensive subspecies identification of 175 nontuberculous mycobacteria species based on 7547 genomic profiles.</title>
        <authorList>
            <person name="Matsumoto Y."/>
            <person name="Kinjo T."/>
            <person name="Motooka D."/>
            <person name="Nabeya D."/>
            <person name="Jung N."/>
            <person name="Uechi K."/>
            <person name="Horii T."/>
            <person name="Iida T."/>
            <person name="Fujita J."/>
            <person name="Nakamura S."/>
        </authorList>
    </citation>
    <scope>NUCLEOTIDE SEQUENCE [LARGE SCALE GENOMIC DNA]</scope>
    <source>
        <strain evidence="1 2">JCM 30996</strain>
    </source>
</reference>
<sequence length="211" mass="22076">MPDDVSLHITRMPFAPMAATMEMAMHISDPDTAAQGVIDISAVSPLVTAYACTSGSFVGGTMAEQALVASMVAAGSPAALTTSGALLEALRYMGITRIATATPYTADLTVGLTTFLGEAGIEVTAATGLGLISDIWTVPHDVTAQLVRDTDNDQAEAIFISCTNMPTYDVIARLEGELRKPVLTANQVTMWMALGLIGRKAVGPGQQLMER</sequence>
<dbReference type="InterPro" id="IPR026286">
    <property type="entry name" value="MaiA/AMDase"/>
</dbReference>
<comment type="caution">
    <text evidence="1">The sequence shown here is derived from an EMBL/GenBank/DDBJ whole genome shotgun (WGS) entry which is preliminary data.</text>
</comment>
<organism evidence="1 2">
    <name type="scientific">Mycolicibacterium hippocampi</name>
    <dbReference type="NCBI Taxonomy" id="659824"/>
    <lineage>
        <taxon>Bacteria</taxon>
        <taxon>Bacillati</taxon>
        <taxon>Actinomycetota</taxon>
        <taxon>Actinomycetes</taxon>
        <taxon>Mycobacteriales</taxon>
        <taxon>Mycobacteriaceae</taxon>
        <taxon>Mycolicibacterium</taxon>
    </lineage>
</organism>
<dbReference type="PANTHER" id="PTHR40267">
    <property type="entry name" value="BLR3294 PROTEIN"/>
    <property type="match status" value="1"/>
</dbReference>
<dbReference type="AlphaFoldDB" id="A0A7I9ZM22"/>
<dbReference type="PANTHER" id="PTHR40267:SF1">
    <property type="entry name" value="BLR3294 PROTEIN"/>
    <property type="match status" value="1"/>
</dbReference>
<dbReference type="EMBL" id="BLLB01000002">
    <property type="protein sequence ID" value="GFH01903.1"/>
    <property type="molecule type" value="Genomic_DNA"/>
</dbReference>
<proteinExistence type="predicted"/>
<dbReference type="Gene3D" id="3.40.50.12500">
    <property type="match status" value="1"/>
</dbReference>
<name>A0A7I9ZM22_9MYCO</name>
<dbReference type="PIRSF" id="PIRSF015736">
    <property type="entry name" value="MI"/>
    <property type="match status" value="1"/>
</dbReference>
<accession>A0A7I9ZM22</accession>
<protein>
    <submittedName>
        <fullName evidence="1">Asp/Glu/hydantoin racemase</fullName>
    </submittedName>
</protein>
<gene>
    <name evidence="1" type="ORF">MHIP_23860</name>
</gene>